<feature type="transmembrane region" description="Helical" evidence="6">
    <location>
        <begin position="26"/>
        <end position="46"/>
    </location>
</feature>
<keyword evidence="9" id="KW-1185">Reference proteome</keyword>
<accession>A0A3M9MK91</accession>
<organism evidence="8 9">
    <name type="scientific">Flexivirga caeni</name>
    <dbReference type="NCBI Taxonomy" id="2294115"/>
    <lineage>
        <taxon>Bacteria</taxon>
        <taxon>Bacillati</taxon>
        <taxon>Actinomycetota</taxon>
        <taxon>Actinomycetes</taxon>
        <taxon>Micrococcales</taxon>
        <taxon>Dermacoccaceae</taxon>
        <taxon>Flexivirga</taxon>
    </lineage>
</organism>
<dbReference type="InterPro" id="IPR020846">
    <property type="entry name" value="MFS_dom"/>
</dbReference>
<feature type="transmembrane region" description="Helical" evidence="6">
    <location>
        <begin position="265"/>
        <end position="285"/>
    </location>
</feature>
<feature type="transmembrane region" description="Helical" evidence="6">
    <location>
        <begin position="184"/>
        <end position="202"/>
    </location>
</feature>
<keyword evidence="2" id="KW-0813">Transport</keyword>
<evidence type="ECO:0000313" key="9">
    <source>
        <dbReference type="Proteomes" id="UP000271678"/>
    </source>
</evidence>
<dbReference type="Pfam" id="PF07690">
    <property type="entry name" value="MFS_1"/>
    <property type="match status" value="2"/>
</dbReference>
<comment type="caution">
    <text evidence="8">The sequence shown here is derived from an EMBL/GenBank/DDBJ whole genome shotgun (WGS) entry which is preliminary data.</text>
</comment>
<keyword evidence="4 6" id="KW-1133">Transmembrane helix</keyword>
<evidence type="ECO:0000256" key="5">
    <source>
        <dbReference type="ARBA" id="ARBA00023136"/>
    </source>
</evidence>
<feature type="transmembrane region" description="Helical" evidence="6">
    <location>
        <begin position="125"/>
        <end position="147"/>
    </location>
</feature>
<name>A0A3M9MK91_9MICO</name>
<feature type="transmembrane region" description="Helical" evidence="6">
    <location>
        <begin position="222"/>
        <end position="241"/>
    </location>
</feature>
<feature type="transmembrane region" description="Helical" evidence="6">
    <location>
        <begin position="297"/>
        <end position="315"/>
    </location>
</feature>
<reference evidence="8 9" key="1">
    <citation type="submission" date="2018-11" db="EMBL/GenBank/DDBJ databases">
        <title>Draft genome of Simplicispira Flexivirga sp. BO-16.</title>
        <authorList>
            <person name="Im W.T."/>
        </authorList>
    </citation>
    <scope>NUCLEOTIDE SEQUENCE [LARGE SCALE GENOMIC DNA]</scope>
    <source>
        <strain evidence="8 9">BO-16</strain>
    </source>
</reference>
<sequence>MARRLPSPRRSAVTSTDAAASTRDKALLGTASIAVALAAADTYVVVLALQDMMNGVGLGVDALQKATPIISGFLLGYVAVLPLIGRLTDLVDRRRILGVCLALFVVGSAVTAISAELPVMVTGRFLQGVGGGGLVPATLALVTEIWAPGRRGAAFGVVGAVQEIGSVVGPLLGALVLAVSDWRMIFWLNGLLGILLAIGIVVTGRGRTRQRLGPAIPRWWHLLTALAGAATVVVLGLALWAPDSLTTSIRWGGPFVPYGDHTSRLLTPIGVGGLIALAVLCVLSVRYWWPVARRVDVIGALLIAVALGALVLTFAASNPEKQVVGPLGWWLLPLAVIAAALCVWRQRRIRNPLIPSGVVTGRVRPALVVSVCVGTAIVAIVVDIPVLARLTMTDSQTTAALVLLRFLVAVPVGALLGGWLLRRHGPAFIAAPGLLITGLALLQMSTWGAHTLDSWLLPTAMLVLAGFGVGLAIAPVNDAALHDAPQTAHGVASSLLVVARMIGMVVGLALLTAIGLHRFYGRVQSLHNPTKAQVTDAGVLQVQTVFLGAAVVALVAAALAMLLGRHVHRARDTSQPVAEPVNS</sequence>
<evidence type="ECO:0000256" key="6">
    <source>
        <dbReference type="SAM" id="Phobius"/>
    </source>
</evidence>
<dbReference type="Gene3D" id="1.20.1720.10">
    <property type="entry name" value="Multidrug resistance protein D"/>
    <property type="match status" value="1"/>
</dbReference>
<protein>
    <submittedName>
        <fullName evidence="8">MFS transporter</fullName>
    </submittedName>
</protein>
<dbReference type="OrthoDB" id="3453194at2"/>
<dbReference type="GO" id="GO:0022857">
    <property type="term" value="F:transmembrane transporter activity"/>
    <property type="evidence" value="ECO:0007669"/>
    <property type="project" value="InterPro"/>
</dbReference>
<gene>
    <name evidence="8" type="ORF">EFY87_01330</name>
</gene>
<evidence type="ECO:0000259" key="7">
    <source>
        <dbReference type="PROSITE" id="PS50850"/>
    </source>
</evidence>
<keyword evidence="3 6" id="KW-0812">Transmembrane</keyword>
<dbReference type="InterPro" id="IPR005829">
    <property type="entry name" value="Sugar_transporter_CS"/>
</dbReference>
<feature type="transmembrane region" description="Helical" evidence="6">
    <location>
        <begin position="154"/>
        <end position="178"/>
    </location>
</feature>
<feature type="transmembrane region" description="Helical" evidence="6">
    <location>
        <begin position="455"/>
        <end position="476"/>
    </location>
</feature>
<feature type="transmembrane region" description="Helical" evidence="6">
    <location>
        <begin position="400"/>
        <end position="421"/>
    </location>
</feature>
<dbReference type="InterPro" id="IPR036259">
    <property type="entry name" value="MFS_trans_sf"/>
</dbReference>
<dbReference type="GO" id="GO:0005886">
    <property type="term" value="C:plasma membrane"/>
    <property type="evidence" value="ECO:0007669"/>
    <property type="project" value="UniProtKB-SubCell"/>
</dbReference>
<dbReference type="PROSITE" id="PS50850">
    <property type="entry name" value="MFS"/>
    <property type="match status" value="1"/>
</dbReference>
<evidence type="ECO:0000256" key="2">
    <source>
        <dbReference type="ARBA" id="ARBA00022448"/>
    </source>
</evidence>
<evidence type="ECO:0000256" key="4">
    <source>
        <dbReference type="ARBA" id="ARBA00022989"/>
    </source>
</evidence>
<feature type="domain" description="Major facilitator superfamily (MFS) profile" evidence="7">
    <location>
        <begin position="27"/>
        <end position="568"/>
    </location>
</feature>
<feature type="transmembrane region" description="Helical" evidence="6">
    <location>
        <begin position="540"/>
        <end position="563"/>
    </location>
</feature>
<dbReference type="PROSITE" id="PS00217">
    <property type="entry name" value="SUGAR_TRANSPORT_2"/>
    <property type="match status" value="1"/>
</dbReference>
<feature type="transmembrane region" description="Helical" evidence="6">
    <location>
        <begin position="327"/>
        <end position="344"/>
    </location>
</feature>
<dbReference type="InterPro" id="IPR011701">
    <property type="entry name" value="MFS"/>
</dbReference>
<dbReference type="PANTHER" id="PTHR42718:SF9">
    <property type="entry name" value="MAJOR FACILITATOR SUPERFAMILY MULTIDRUG TRANSPORTER MFSC"/>
    <property type="match status" value="1"/>
</dbReference>
<feature type="transmembrane region" description="Helical" evidence="6">
    <location>
        <begin position="497"/>
        <end position="520"/>
    </location>
</feature>
<proteinExistence type="predicted"/>
<dbReference type="PRINTS" id="PR01036">
    <property type="entry name" value="TCRTETB"/>
</dbReference>
<comment type="subcellular location">
    <subcellularLocation>
        <location evidence="1">Cell membrane</location>
        <topology evidence="1">Multi-pass membrane protein</topology>
    </subcellularLocation>
</comment>
<evidence type="ECO:0000313" key="8">
    <source>
        <dbReference type="EMBL" id="RNI25303.1"/>
    </source>
</evidence>
<dbReference type="Proteomes" id="UP000271678">
    <property type="component" value="Unassembled WGS sequence"/>
</dbReference>
<dbReference type="PANTHER" id="PTHR42718">
    <property type="entry name" value="MAJOR FACILITATOR SUPERFAMILY MULTIDRUG TRANSPORTER MFSC"/>
    <property type="match status" value="1"/>
</dbReference>
<keyword evidence="5 6" id="KW-0472">Membrane</keyword>
<dbReference type="AlphaFoldDB" id="A0A3M9MK91"/>
<dbReference type="EMBL" id="RJJQ01000001">
    <property type="protein sequence ID" value="RNI25303.1"/>
    <property type="molecule type" value="Genomic_DNA"/>
</dbReference>
<feature type="transmembrane region" description="Helical" evidence="6">
    <location>
        <begin position="365"/>
        <end position="388"/>
    </location>
</feature>
<dbReference type="SUPFAM" id="SSF103473">
    <property type="entry name" value="MFS general substrate transporter"/>
    <property type="match status" value="2"/>
</dbReference>
<feature type="transmembrane region" description="Helical" evidence="6">
    <location>
        <begin position="96"/>
        <end position="113"/>
    </location>
</feature>
<feature type="transmembrane region" description="Helical" evidence="6">
    <location>
        <begin position="66"/>
        <end position="84"/>
    </location>
</feature>
<evidence type="ECO:0000256" key="3">
    <source>
        <dbReference type="ARBA" id="ARBA00022692"/>
    </source>
</evidence>
<feature type="transmembrane region" description="Helical" evidence="6">
    <location>
        <begin position="428"/>
        <end position="449"/>
    </location>
</feature>
<evidence type="ECO:0000256" key="1">
    <source>
        <dbReference type="ARBA" id="ARBA00004651"/>
    </source>
</evidence>
<dbReference type="Gene3D" id="1.20.1250.20">
    <property type="entry name" value="MFS general substrate transporter like domains"/>
    <property type="match status" value="1"/>
</dbReference>